<proteinExistence type="predicted"/>
<dbReference type="PANTHER" id="PTHR30055:SF153">
    <property type="entry name" value="HTH-TYPE TRANSCRIPTIONAL REPRESSOR RV3405C"/>
    <property type="match status" value="1"/>
</dbReference>
<dbReference type="Gene3D" id="1.10.357.10">
    <property type="entry name" value="Tetracycline Repressor, domain 2"/>
    <property type="match status" value="1"/>
</dbReference>
<evidence type="ECO:0000259" key="3">
    <source>
        <dbReference type="PROSITE" id="PS50977"/>
    </source>
</evidence>
<dbReference type="Proteomes" id="UP000612899">
    <property type="component" value="Unassembled WGS sequence"/>
</dbReference>
<feature type="DNA-binding region" description="H-T-H motif" evidence="2">
    <location>
        <begin position="27"/>
        <end position="46"/>
    </location>
</feature>
<reference evidence="4" key="1">
    <citation type="submission" date="2021-01" db="EMBL/GenBank/DDBJ databases">
        <title>Whole genome shotgun sequence of Rhizocola hellebori NBRC 109834.</title>
        <authorList>
            <person name="Komaki H."/>
            <person name="Tamura T."/>
        </authorList>
    </citation>
    <scope>NUCLEOTIDE SEQUENCE</scope>
    <source>
        <strain evidence="4">NBRC 109834</strain>
    </source>
</reference>
<sequence length="181" mass="20064">MVSQGLQDLALDATKACVLAYGVRRTTLTDVARRAGVSRMSIYRRWPDVGSLVADLMSREWHEVIVAEPATIDGILKVTRQLREHPLLRKIIEADPETLLPYMLDRRGTSQQEMLAFLTEGLRAGQASGQVRAGDPGGMARAVLLTVQSFVLSAPVAVDESYSQSDLDDELRDLLHRYLTD</sequence>
<dbReference type="AlphaFoldDB" id="A0A8J3VHP8"/>
<accession>A0A8J3VHP8</accession>
<dbReference type="RefSeq" id="WP_203911408.1">
    <property type="nucleotide sequence ID" value="NZ_BONY01000038.1"/>
</dbReference>
<dbReference type="GO" id="GO:0000976">
    <property type="term" value="F:transcription cis-regulatory region binding"/>
    <property type="evidence" value="ECO:0007669"/>
    <property type="project" value="TreeGrafter"/>
</dbReference>
<dbReference type="Gene3D" id="1.10.10.60">
    <property type="entry name" value="Homeodomain-like"/>
    <property type="match status" value="1"/>
</dbReference>
<feature type="domain" description="HTH tetR-type" evidence="3">
    <location>
        <begin position="4"/>
        <end position="64"/>
    </location>
</feature>
<dbReference type="SUPFAM" id="SSF46689">
    <property type="entry name" value="Homeodomain-like"/>
    <property type="match status" value="1"/>
</dbReference>
<evidence type="ECO:0000313" key="4">
    <source>
        <dbReference type="EMBL" id="GIH07629.1"/>
    </source>
</evidence>
<evidence type="ECO:0000256" key="2">
    <source>
        <dbReference type="PROSITE-ProRule" id="PRU00335"/>
    </source>
</evidence>
<dbReference type="InterPro" id="IPR009057">
    <property type="entry name" value="Homeodomain-like_sf"/>
</dbReference>
<comment type="caution">
    <text evidence="4">The sequence shown here is derived from an EMBL/GenBank/DDBJ whole genome shotgun (WGS) entry which is preliminary data.</text>
</comment>
<dbReference type="SUPFAM" id="SSF48498">
    <property type="entry name" value="Tetracyclin repressor-like, C-terminal domain"/>
    <property type="match status" value="1"/>
</dbReference>
<protein>
    <submittedName>
        <fullName evidence="4">TetR family transcriptional regulator</fullName>
    </submittedName>
</protein>
<evidence type="ECO:0000256" key="1">
    <source>
        <dbReference type="ARBA" id="ARBA00023125"/>
    </source>
</evidence>
<name>A0A8J3VHP8_9ACTN</name>
<dbReference type="InterPro" id="IPR050109">
    <property type="entry name" value="HTH-type_TetR-like_transc_reg"/>
</dbReference>
<evidence type="ECO:0000313" key="5">
    <source>
        <dbReference type="Proteomes" id="UP000612899"/>
    </source>
</evidence>
<keyword evidence="5" id="KW-1185">Reference proteome</keyword>
<dbReference type="PANTHER" id="PTHR30055">
    <property type="entry name" value="HTH-TYPE TRANSCRIPTIONAL REGULATOR RUTR"/>
    <property type="match status" value="1"/>
</dbReference>
<dbReference type="EMBL" id="BONY01000038">
    <property type="protein sequence ID" value="GIH07629.1"/>
    <property type="molecule type" value="Genomic_DNA"/>
</dbReference>
<keyword evidence="1 2" id="KW-0238">DNA-binding</keyword>
<gene>
    <name evidence="4" type="ORF">Rhe02_56960</name>
</gene>
<dbReference type="InterPro" id="IPR001647">
    <property type="entry name" value="HTH_TetR"/>
</dbReference>
<organism evidence="4 5">
    <name type="scientific">Rhizocola hellebori</name>
    <dbReference type="NCBI Taxonomy" id="1392758"/>
    <lineage>
        <taxon>Bacteria</taxon>
        <taxon>Bacillati</taxon>
        <taxon>Actinomycetota</taxon>
        <taxon>Actinomycetes</taxon>
        <taxon>Micromonosporales</taxon>
        <taxon>Micromonosporaceae</taxon>
        <taxon>Rhizocola</taxon>
    </lineage>
</organism>
<dbReference type="Pfam" id="PF00440">
    <property type="entry name" value="TetR_N"/>
    <property type="match status" value="1"/>
</dbReference>
<dbReference type="GO" id="GO:0003700">
    <property type="term" value="F:DNA-binding transcription factor activity"/>
    <property type="evidence" value="ECO:0007669"/>
    <property type="project" value="TreeGrafter"/>
</dbReference>
<dbReference type="PROSITE" id="PS50977">
    <property type="entry name" value="HTH_TETR_2"/>
    <property type="match status" value="1"/>
</dbReference>
<dbReference type="InterPro" id="IPR036271">
    <property type="entry name" value="Tet_transcr_reg_TetR-rel_C_sf"/>
</dbReference>